<dbReference type="Gene3D" id="2.60.210.10">
    <property type="entry name" value="Apoptosis, Tumor Necrosis Factor Receptor Associated Protein 2, Chain A"/>
    <property type="match status" value="2"/>
</dbReference>
<dbReference type="InterPro" id="IPR008974">
    <property type="entry name" value="TRAF-like"/>
</dbReference>
<dbReference type="SUPFAM" id="SSF49599">
    <property type="entry name" value="TRAF domain-like"/>
    <property type="match status" value="1"/>
</dbReference>
<dbReference type="PANTHER" id="PTHR46236">
    <property type="entry name" value="TRAF-LIKE SUPERFAMILY PROTEIN"/>
    <property type="match status" value="1"/>
</dbReference>
<dbReference type="OrthoDB" id="10531139at2759"/>
<feature type="region of interest" description="Disordered" evidence="3">
    <location>
        <begin position="104"/>
        <end position="193"/>
    </location>
</feature>
<feature type="compositionally biased region" description="Polar residues" evidence="3">
    <location>
        <begin position="111"/>
        <end position="122"/>
    </location>
</feature>
<name>A0A087HC46_ARAAL</name>
<reference evidence="6" key="1">
    <citation type="journal article" date="2015" name="Nat. Plants">
        <title>Genome expansion of Arabis alpina linked with retrotransposition and reduced symmetric DNA methylation.</title>
        <authorList>
            <person name="Willing E.M."/>
            <person name="Rawat V."/>
            <person name="Mandakova T."/>
            <person name="Maumus F."/>
            <person name="James G.V."/>
            <person name="Nordstroem K.J."/>
            <person name="Becker C."/>
            <person name="Warthmann N."/>
            <person name="Chica C."/>
            <person name="Szarzynska B."/>
            <person name="Zytnicki M."/>
            <person name="Albani M.C."/>
            <person name="Kiefer C."/>
            <person name="Bergonzi S."/>
            <person name="Castaings L."/>
            <person name="Mateos J.L."/>
            <person name="Berns M.C."/>
            <person name="Bujdoso N."/>
            <person name="Piofczyk T."/>
            <person name="de Lorenzo L."/>
            <person name="Barrero-Sicilia C."/>
            <person name="Mateos I."/>
            <person name="Piednoel M."/>
            <person name="Hagmann J."/>
            <person name="Chen-Min-Tao R."/>
            <person name="Iglesias-Fernandez R."/>
            <person name="Schuster S.C."/>
            <person name="Alonso-Blanco C."/>
            <person name="Roudier F."/>
            <person name="Carbonero P."/>
            <person name="Paz-Ares J."/>
            <person name="Davis S.J."/>
            <person name="Pecinka A."/>
            <person name="Quesneville H."/>
            <person name="Colot V."/>
            <person name="Lysak M.A."/>
            <person name="Weigel D."/>
            <person name="Coupland G."/>
            <person name="Schneeberger K."/>
        </authorList>
    </citation>
    <scope>NUCLEOTIDE SEQUENCE [LARGE SCALE GENOMIC DNA]</scope>
    <source>
        <strain evidence="6">cv. Pajares</strain>
    </source>
</reference>
<evidence type="ECO:0000313" key="5">
    <source>
        <dbReference type="EMBL" id="KFK39698.1"/>
    </source>
</evidence>
<dbReference type="InterPro" id="IPR002083">
    <property type="entry name" value="MATH/TRAF_dom"/>
</dbReference>
<keyword evidence="1 2" id="KW-0175">Coiled coil</keyword>
<feature type="compositionally biased region" description="Basic and acidic residues" evidence="3">
    <location>
        <begin position="123"/>
        <end position="132"/>
    </location>
</feature>
<evidence type="ECO:0000256" key="3">
    <source>
        <dbReference type="SAM" id="MobiDB-lite"/>
    </source>
</evidence>
<feature type="coiled-coil region" evidence="2">
    <location>
        <begin position="412"/>
        <end position="456"/>
    </location>
</feature>
<feature type="compositionally biased region" description="Polar residues" evidence="3">
    <location>
        <begin position="475"/>
        <end position="486"/>
    </location>
</feature>
<dbReference type="PROSITE" id="PS50144">
    <property type="entry name" value="MATH"/>
    <property type="match status" value="2"/>
</dbReference>
<dbReference type="AlphaFoldDB" id="A0A087HC46"/>
<dbReference type="InterPro" id="IPR050804">
    <property type="entry name" value="MCC"/>
</dbReference>
<dbReference type="Proteomes" id="UP000029120">
    <property type="component" value="Chromosome 3"/>
</dbReference>
<evidence type="ECO:0000256" key="1">
    <source>
        <dbReference type="ARBA" id="ARBA00023054"/>
    </source>
</evidence>
<feature type="region of interest" description="Disordered" evidence="3">
    <location>
        <begin position="468"/>
        <end position="510"/>
    </location>
</feature>
<evidence type="ECO:0000256" key="2">
    <source>
        <dbReference type="SAM" id="Coils"/>
    </source>
</evidence>
<dbReference type="CDD" id="cd00121">
    <property type="entry name" value="MATH"/>
    <property type="match status" value="1"/>
</dbReference>
<feature type="compositionally biased region" description="Acidic residues" evidence="3">
    <location>
        <begin position="146"/>
        <end position="173"/>
    </location>
</feature>
<protein>
    <recommendedName>
        <fullName evidence="4">MATH domain-containing protein</fullName>
    </recommendedName>
</protein>
<dbReference type="EMBL" id="CM002871">
    <property type="protein sequence ID" value="KFK39698.1"/>
    <property type="molecule type" value="Genomic_DNA"/>
</dbReference>
<dbReference type="eggNOG" id="KOG1987">
    <property type="taxonomic scope" value="Eukaryota"/>
</dbReference>
<keyword evidence="6" id="KW-1185">Reference proteome</keyword>
<sequence>MGDQRFTWVLDDFSSLQDDKCYSRPFMVADCNWRLVAYPKGYMNRAAQCFFAKNHQCWGYDDFVSLTKIHAKDEGFLVNDKLTIIAELVVFPASVVVKISEPLSTKEASDAKSQGDSSCQMEQKTENASKESSDEDHDTSEKGSHDDDDDTSDESSDDDDDDFLLSLISDDDFLPPPSDGDVLPSPVSDDGARDVETKDMFVGFRPKNQNIISVYMNEMVNFLEMMRQSSKKLSEDDMKNANDTLVDLIDAGFNFDWLRTKLNELPDLDCAVKDLPAFQSDAFVTGACKCSRLTKGNLDASEKSEKVDAEPKNLLNEASSVKETMDVHGFQVLPSQVESVRRIFENHPDVATEFRGKNQHLRKACMNFLLSLIETVCQSLEELSTEDLVEADVALTYLKDAGFKVDWLEKKLEQVIEKKQKEESGLAKLKETEENLLKLKLKCAELDALAEQQKAELSATRTPLTFDDRRKRQPLLSSTEGNQASDASKESLDDDGSRQEDVDNVDPVSDDGGRIRKTCIFEKHPDVATEFRGKNQHLRKACMNFLLSLIEMLCQSLEELSIEDLVEADILERCGV</sequence>
<organism evidence="5 6">
    <name type="scientific">Arabis alpina</name>
    <name type="common">Alpine rock-cress</name>
    <dbReference type="NCBI Taxonomy" id="50452"/>
    <lineage>
        <taxon>Eukaryota</taxon>
        <taxon>Viridiplantae</taxon>
        <taxon>Streptophyta</taxon>
        <taxon>Embryophyta</taxon>
        <taxon>Tracheophyta</taxon>
        <taxon>Spermatophyta</taxon>
        <taxon>Magnoliopsida</taxon>
        <taxon>eudicotyledons</taxon>
        <taxon>Gunneridae</taxon>
        <taxon>Pentapetalae</taxon>
        <taxon>rosids</taxon>
        <taxon>malvids</taxon>
        <taxon>Brassicales</taxon>
        <taxon>Brassicaceae</taxon>
        <taxon>Arabideae</taxon>
        <taxon>Arabis</taxon>
    </lineage>
</organism>
<dbReference type="Gramene" id="KFK39698">
    <property type="protein sequence ID" value="KFK39698"/>
    <property type="gene ID" value="AALP_AA3G277400"/>
</dbReference>
<feature type="domain" description="MATH" evidence="4">
    <location>
        <begin position="58"/>
        <end position="88"/>
    </location>
</feature>
<feature type="compositionally biased region" description="Basic and acidic residues" evidence="3">
    <location>
        <begin position="487"/>
        <end position="501"/>
    </location>
</feature>
<evidence type="ECO:0000259" key="4">
    <source>
        <dbReference type="PROSITE" id="PS50144"/>
    </source>
</evidence>
<feature type="domain" description="MATH" evidence="4">
    <location>
        <begin position="3"/>
        <end position="41"/>
    </location>
</feature>
<accession>A0A087HC46</accession>
<evidence type="ECO:0000313" key="6">
    <source>
        <dbReference type="Proteomes" id="UP000029120"/>
    </source>
</evidence>
<proteinExistence type="predicted"/>
<gene>
    <name evidence="5" type="ordered locus">AALP_Aa3g277400</name>
</gene>
<dbReference type="PANTHER" id="PTHR46236:SF33">
    <property type="entry name" value="MEPRIN AND TRAF-LIKE DOMAIN-CONTAINING PROTEIN-RELATED"/>
    <property type="match status" value="1"/>
</dbReference>